<organism evidence="1 2">
    <name type="scientific">Arachis hypogaea</name>
    <name type="common">Peanut</name>
    <dbReference type="NCBI Taxonomy" id="3818"/>
    <lineage>
        <taxon>Eukaryota</taxon>
        <taxon>Viridiplantae</taxon>
        <taxon>Streptophyta</taxon>
        <taxon>Embryophyta</taxon>
        <taxon>Tracheophyta</taxon>
        <taxon>Spermatophyta</taxon>
        <taxon>Magnoliopsida</taxon>
        <taxon>eudicotyledons</taxon>
        <taxon>Gunneridae</taxon>
        <taxon>Pentapetalae</taxon>
        <taxon>rosids</taxon>
        <taxon>fabids</taxon>
        <taxon>Fabales</taxon>
        <taxon>Fabaceae</taxon>
        <taxon>Papilionoideae</taxon>
        <taxon>50 kb inversion clade</taxon>
        <taxon>dalbergioids sensu lato</taxon>
        <taxon>Dalbergieae</taxon>
        <taxon>Pterocarpus clade</taxon>
        <taxon>Arachis</taxon>
    </lineage>
</organism>
<dbReference type="EMBL" id="SDMP01000012">
    <property type="protein sequence ID" value="RYR24278.1"/>
    <property type="molecule type" value="Genomic_DNA"/>
</dbReference>
<accession>A0A445AD37</accession>
<dbReference type="AlphaFoldDB" id="A0A445AD37"/>
<comment type="caution">
    <text evidence="1">The sequence shown here is derived from an EMBL/GenBank/DDBJ whole genome shotgun (WGS) entry which is preliminary data.</text>
</comment>
<evidence type="ECO:0000313" key="2">
    <source>
        <dbReference type="Proteomes" id="UP000289738"/>
    </source>
</evidence>
<protein>
    <submittedName>
        <fullName evidence="1">Uncharacterized protein</fullName>
    </submittedName>
</protein>
<dbReference type="PANTHER" id="PTHR32212">
    <property type="entry name" value="CYCLIN-LIKE F-BOX"/>
    <property type="match status" value="1"/>
</dbReference>
<evidence type="ECO:0000313" key="1">
    <source>
        <dbReference type="EMBL" id="RYR24278.1"/>
    </source>
</evidence>
<gene>
    <name evidence="1" type="ORF">Ahy_B02g057769</name>
</gene>
<proteinExistence type="predicted"/>
<reference evidence="1 2" key="1">
    <citation type="submission" date="2019-01" db="EMBL/GenBank/DDBJ databases">
        <title>Sequencing of cultivated peanut Arachis hypogaea provides insights into genome evolution and oil improvement.</title>
        <authorList>
            <person name="Chen X."/>
        </authorList>
    </citation>
    <scope>NUCLEOTIDE SEQUENCE [LARGE SCALE GENOMIC DNA]</scope>
    <source>
        <strain evidence="2">cv. Fuhuasheng</strain>
        <tissue evidence="1">Leaves</tissue>
    </source>
</reference>
<sequence>MADTNPFCKPNDEIISNLPDFILCHIFSFLPISISVRTCILECNSGPVKPAPEPKLEPAAIGSHLKELRLKVWSDKIEFRYVVPPGVFSCRASVNLNVLGVTLELTPEASSLIHLPSLKTLHLFLDSADNVDFILSGCPLLETMHFTI</sequence>
<dbReference type="Proteomes" id="UP000289738">
    <property type="component" value="Chromosome B02"/>
</dbReference>
<dbReference type="PANTHER" id="PTHR32212:SF234">
    <property type="entry name" value="F-BOX_LRR-REPEAT PROTEIN 13-LIKE"/>
    <property type="match status" value="1"/>
</dbReference>
<keyword evidence="2" id="KW-1185">Reference proteome</keyword>
<name>A0A445AD37_ARAHY</name>